<dbReference type="PANTHER" id="PTHR30632">
    <property type="entry name" value="MOLYBDATE-BINDING PERIPLASMIC PROTEIN"/>
    <property type="match status" value="1"/>
</dbReference>
<dbReference type="AlphaFoldDB" id="A0A6I6EV02"/>
<evidence type="ECO:0008006" key="3">
    <source>
        <dbReference type="Google" id="ProtNLM"/>
    </source>
</evidence>
<evidence type="ECO:0000313" key="2">
    <source>
        <dbReference type="Proteomes" id="UP000422764"/>
    </source>
</evidence>
<dbReference type="EMBL" id="CP046522">
    <property type="protein sequence ID" value="QGU94736.1"/>
    <property type="molecule type" value="Genomic_DNA"/>
</dbReference>
<dbReference type="InterPro" id="IPR050682">
    <property type="entry name" value="ModA/WtpA"/>
</dbReference>
<reference evidence="1 2" key="1">
    <citation type="submission" date="2019-12" db="EMBL/GenBank/DDBJ databases">
        <title>Genome sequenceing of Clostridium bovifaecis.</title>
        <authorList>
            <person name="Yao Y."/>
        </authorList>
    </citation>
    <scope>NUCLEOTIDE SEQUENCE [LARGE SCALE GENOMIC DNA]</scope>
    <source>
        <strain evidence="1 2">BXX</strain>
    </source>
</reference>
<dbReference type="Pfam" id="PF13531">
    <property type="entry name" value="SBP_bac_11"/>
    <property type="match status" value="1"/>
</dbReference>
<protein>
    <recommendedName>
        <fullName evidence="3">Extracellular solute-binding protein</fullName>
    </recommendedName>
</protein>
<dbReference type="PANTHER" id="PTHR30632:SF0">
    <property type="entry name" value="SULFATE-BINDING PROTEIN"/>
    <property type="match status" value="1"/>
</dbReference>
<proteinExistence type="predicted"/>
<dbReference type="Proteomes" id="UP000422764">
    <property type="component" value="Chromosome"/>
</dbReference>
<dbReference type="PROSITE" id="PS51257">
    <property type="entry name" value="PROKAR_LIPOPROTEIN"/>
    <property type="match status" value="1"/>
</dbReference>
<name>A0A6I6EV02_9CLOT</name>
<dbReference type="SUPFAM" id="SSF53850">
    <property type="entry name" value="Periplasmic binding protein-like II"/>
    <property type="match status" value="1"/>
</dbReference>
<gene>
    <name evidence="1" type="ORF">GOM49_06155</name>
</gene>
<dbReference type="Gene3D" id="3.40.190.10">
    <property type="entry name" value="Periplasmic binding protein-like II"/>
    <property type="match status" value="1"/>
</dbReference>
<dbReference type="GO" id="GO:0030973">
    <property type="term" value="F:molybdate ion binding"/>
    <property type="evidence" value="ECO:0007669"/>
    <property type="project" value="TreeGrafter"/>
</dbReference>
<evidence type="ECO:0000313" key="1">
    <source>
        <dbReference type="EMBL" id="QGU94736.1"/>
    </source>
</evidence>
<accession>A0A6I6EV02</accession>
<keyword evidence="2" id="KW-1185">Reference proteome</keyword>
<dbReference type="GO" id="GO:0015689">
    <property type="term" value="P:molybdate ion transport"/>
    <property type="evidence" value="ECO:0007669"/>
    <property type="project" value="TreeGrafter"/>
</dbReference>
<sequence>MLNIKKIVGILLAVLGAGCNRKSQELAQSVSMKKNKTLHVYSAAGLSKVMDEIGSEFTKEYNIKVEYTYGGSQQLLSQI</sequence>
<organism evidence="1 2">
    <name type="scientific">Clostridium bovifaecis</name>
    <dbReference type="NCBI Taxonomy" id="2184719"/>
    <lineage>
        <taxon>Bacteria</taxon>
        <taxon>Bacillati</taxon>
        <taxon>Bacillota</taxon>
        <taxon>Clostridia</taxon>
        <taxon>Eubacteriales</taxon>
        <taxon>Clostridiaceae</taxon>
        <taxon>Clostridium</taxon>
    </lineage>
</organism>